<dbReference type="eggNOG" id="ENOG5033R53">
    <property type="taxonomic scope" value="Bacteria"/>
</dbReference>
<feature type="transmembrane region" description="Helical" evidence="1">
    <location>
        <begin position="33"/>
        <end position="55"/>
    </location>
</feature>
<dbReference type="Proteomes" id="UP000009232">
    <property type="component" value="Chromosome"/>
</dbReference>
<feature type="transmembrane region" description="Helical" evidence="1">
    <location>
        <begin position="67"/>
        <end position="87"/>
    </location>
</feature>
<sequence length="262" mass="30010">MNNEWLFRVNETWRFTKALVASQPGRHFLWQHLLNTLLIAGLLTLSFFIVMFGFYEGTPMRRRSVAISFSLLLTFLIIYPLATMPFFSFKDLVNKISLRLAGRRIFTNLSDHVFYSQDSGGQITLHLAKAHHVLAQKHAYLRQQLIKGKTDSAQVSKHLSLALAKSIRDAVRLSKELVKSGRLNPQQTITGATYGYLFGTAKSKLKLRRVEPGLVKRWLGHWFYKFGALHAVYTYFIIHQQLPPSFDPVYFQATVGDVIGIH</sequence>
<keyword evidence="1" id="KW-0472">Membrane</keyword>
<name>F6DA67_THICA</name>
<dbReference type="STRING" id="717773.Thicy_1438"/>
<dbReference type="EMBL" id="CP002776">
    <property type="protein sequence ID" value="AEG32198.1"/>
    <property type="molecule type" value="Genomic_DNA"/>
</dbReference>
<proteinExistence type="predicted"/>
<keyword evidence="1" id="KW-0812">Transmembrane</keyword>
<reference evidence="2 3" key="1">
    <citation type="submission" date="2011-05" db="EMBL/GenBank/DDBJ databases">
        <title>Complete sequence of Thioalkalimicrobium cyclicum ALM1.</title>
        <authorList>
            <consortium name="US DOE Joint Genome Institute"/>
            <person name="Lucas S."/>
            <person name="Han J."/>
            <person name="Lapidus A."/>
            <person name="Cheng J.-F."/>
            <person name="Goodwin L."/>
            <person name="Pitluck S."/>
            <person name="Peters L."/>
            <person name="Mikhailova N."/>
            <person name="Davenport K."/>
            <person name="Han C."/>
            <person name="Tapia R."/>
            <person name="Land M."/>
            <person name="Hauser L."/>
            <person name="Kyrpides N."/>
            <person name="Ivanova N."/>
            <person name="Pagani I."/>
            <person name="Kappler U."/>
            <person name="Woyke T."/>
        </authorList>
    </citation>
    <scope>NUCLEOTIDE SEQUENCE [LARGE SCALE GENOMIC DNA]</scope>
    <source>
        <strain evidence="3">DSM 14477 / JCM 11371 / ALM1</strain>
    </source>
</reference>
<dbReference type="AlphaFoldDB" id="F6DA67"/>
<accession>F6DA67</accession>
<dbReference type="RefSeq" id="WP_013835973.1">
    <property type="nucleotide sequence ID" value="NC_015581.1"/>
</dbReference>
<protein>
    <submittedName>
        <fullName evidence="2">Uncharacterized protein</fullName>
    </submittedName>
</protein>
<dbReference type="KEGG" id="tcy:Thicy_1438"/>
<dbReference type="HOGENOM" id="CLU_1061464_0_0_6"/>
<dbReference type="OrthoDB" id="6116763at2"/>
<organism evidence="2 3">
    <name type="scientific">Thiomicrospira cyclica (strain DSM 14477 / JCM 11371 / ALM1)</name>
    <name type="common">Thioalkalimicrobium cyclicum</name>
    <dbReference type="NCBI Taxonomy" id="717773"/>
    <lineage>
        <taxon>Bacteria</taxon>
        <taxon>Pseudomonadati</taxon>
        <taxon>Pseudomonadota</taxon>
        <taxon>Gammaproteobacteria</taxon>
        <taxon>Thiotrichales</taxon>
        <taxon>Piscirickettsiaceae</taxon>
        <taxon>Thiomicrospira</taxon>
    </lineage>
</organism>
<evidence type="ECO:0000313" key="3">
    <source>
        <dbReference type="Proteomes" id="UP000009232"/>
    </source>
</evidence>
<evidence type="ECO:0000313" key="2">
    <source>
        <dbReference type="EMBL" id="AEG32198.1"/>
    </source>
</evidence>
<keyword evidence="3" id="KW-1185">Reference proteome</keyword>
<evidence type="ECO:0000256" key="1">
    <source>
        <dbReference type="SAM" id="Phobius"/>
    </source>
</evidence>
<keyword evidence="1" id="KW-1133">Transmembrane helix</keyword>
<gene>
    <name evidence="2" type="ordered locus">Thicy_1438</name>
</gene>